<comment type="caution">
    <text evidence="3">The sequence shown here is derived from an EMBL/GenBank/DDBJ whole genome shotgun (WGS) entry which is preliminary data.</text>
</comment>
<evidence type="ECO:0000256" key="2">
    <source>
        <dbReference type="SAM" id="MobiDB-lite"/>
    </source>
</evidence>
<protein>
    <submittedName>
        <fullName evidence="3">Uncharacterized protein</fullName>
    </submittedName>
</protein>
<keyword evidence="4" id="KW-1185">Reference proteome</keyword>
<feature type="coiled-coil region" evidence="1">
    <location>
        <begin position="365"/>
        <end position="392"/>
    </location>
</feature>
<evidence type="ECO:0000313" key="3">
    <source>
        <dbReference type="EMBL" id="KAI1871096.1"/>
    </source>
</evidence>
<accession>A0A9Q0APM6</accession>
<sequence length="573" mass="64370">MTSMSTVVCPTDSQATSGFTICSTLPVTGYTRRSLETQHTPKSQNPRTHTRDRLTHQTQPFSGYWSLPDTQWELTTVLNPQERGALMDWTPTKSCVLDENLIRILQSWGSALIHIKKIYRRLNDLPAYHAHFQPLVEHYYDVRRLKDLVEYIGTVILEHILGNYEWTETGIDPNDPEDTPLAQARRAAVLMSQAGFGNWLRLIVENFGEVPVQARRSTQIINFDFHFSLQGLPSIVSHLLRSNGTKGEVLVIDLNLFVERRSSWPYAGVSTSVQERETKNSQVTPVTTKNDFYESVTTVPPSPPRTSRKVEEDIFETTNAATSHSGDTHDDIQLHDPESALIDAGPEIGPDKSLGDLRHIHKTFSEETLATLARIREQLSKAIEEEDRAERMLNGHDTPLAENDIASDRNYLDEASAHHLSGILNEYISPTSDQTDAEEEAQCDSSGVNYDQQDESSGLGADDDVINRCTPAELRRLRDELALEMYTMLAYLKEQALEDKSAEDSDSAEGEQPVPDWLEDQIADTCAGAWEHGRLLGHSLRMRSSVAAAYAHEEQLELETLATDEPETTEKKS</sequence>
<dbReference type="AlphaFoldDB" id="A0A9Q0APM6"/>
<gene>
    <name evidence="3" type="ORF">JX265_006136</name>
</gene>
<evidence type="ECO:0000313" key="4">
    <source>
        <dbReference type="Proteomes" id="UP000829685"/>
    </source>
</evidence>
<feature type="compositionally biased region" description="Polar residues" evidence="2">
    <location>
        <begin position="37"/>
        <end position="47"/>
    </location>
</feature>
<feature type="region of interest" description="Disordered" evidence="2">
    <location>
        <begin position="32"/>
        <end position="54"/>
    </location>
</feature>
<reference evidence="3" key="1">
    <citation type="submission" date="2021-03" db="EMBL/GenBank/DDBJ databases">
        <title>Revisited historic fungal species revealed as producer of novel bioactive compounds through whole genome sequencing and comparative genomics.</title>
        <authorList>
            <person name="Vignolle G.A."/>
            <person name="Hochenegger N."/>
            <person name="Mach R.L."/>
            <person name="Mach-Aigner A.R."/>
            <person name="Javad Rahimi M."/>
            <person name="Salim K.A."/>
            <person name="Chan C.M."/>
            <person name="Lim L.B.L."/>
            <person name="Cai F."/>
            <person name="Druzhinina I.S."/>
            <person name="U'Ren J.M."/>
            <person name="Derntl C."/>
        </authorList>
    </citation>
    <scope>NUCLEOTIDE SEQUENCE</scope>
    <source>
        <strain evidence="3">TUCIM 5799</strain>
    </source>
</reference>
<keyword evidence="1" id="KW-0175">Coiled coil</keyword>
<feature type="region of interest" description="Disordered" evidence="2">
    <location>
        <begin position="432"/>
        <end position="465"/>
    </location>
</feature>
<proteinExistence type="predicted"/>
<name>A0A9Q0APM6_9PEZI</name>
<dbReference type="EMBL" id="JAFIMR010000013">
    <property type="protein sequence ID" value="KAI1871096.1"/>
    <property type="molecule type" value="Genomic_DNA"/>
</dbReference>
<organism evidence="3 4">
    <name type="scientific">Neoarthrinium moseri</name>
    <dbReference type="NCBI Taxonomy" id="1658444"/>
    <lineage>
        <taxon>Eukaryota</taxon>
        <taxon>Fungi</taxon>
        <taxon>Dikarya</taxon>
        <taxon>Ascomycota</taxon>
        <taxon>Pezizomycotina</taxon>
        <taxon>Sordariomycetes</taxon>
        <taxon>Xylariomycetidae</taxon>
        <taxon>Amphisphaeriales</taxon>
        <taxon>Apiosporaceae</taxon>
        <taxon>Neoarthrinium</taxon>
    </lineage>
</organism>
<dbReference type="Proteomes" id="UP000829685">
    <property type="component" value="Unassembled WGS sequence"/>
</dbReference>
<evidence type="ECO:0000256" key="1">
    <source>
        <dbReference type="SAM" id="Coils"/>
    </source>
</evidence>